<protein>
    <recommendedName>
        <fullName evidence="3">CHAT domain-containing protein</fullName>
    </recommendedName>
</protein>
<dbReference type="Proteomes" id="UP001596417">
    <property type="component" value="Unassembled WGS sequence"/>
</dbReference>
<dbReference type="EMBL" id="JBHTAX010000001">
    <property type="protein sequence ID" value="MFC7188971.1"/>
    <property type="molecule type" value="Genomic_DNA"/>
</dbReference>
<accession>A0ABD5YP42</accession>
<evidence type="ECO:0008006" key="3">
    <source>
        <dbReference type="Google" id="ProtNLM"/>
    </source>
</evidence>
<keyword evidence="2" id="KW-1185">Reference proteome</keyword>
<dbReference type="AlphaFoldDB" id="A0ABD5YP42"/>
<dbReference type="RefSeq" id="WP_390204581.1">
    <property type="nucleotide sequence ID" value="NZ_JBHSZC010000001.1"/>
</dbReference>
<reference evidence="1 2" key="1">
    <citation type="journal article" date="2019" name="Int. J. Syst. Evol. Microbiol.">
        <title>The Global Catalogue of Microorganisms (GCM) 10K type strain sequencing project: providing services to taxonomists for standard genome sequencing and annotation.</title>
        <authorList>
            <consortium name="The Broad Institute Genomics Platform"/>
            <consortium name="The Broad Institute Genome Sequencing Center for Infectious Disease"/>
            <person name="Wu L."/>
            <person name="Ma J."/>
        </authorList>
    </citation>
    <scope>NUCLEOTIDE SEQUENCE [LARGE SCALE GENOMIC DNA]</scope>
    <source>
        <strain evidence="1 2">RDMS1</strain>
    </source>
</reference>
<evidence type="ECO:0000313" key="1">
    <source>
        <dbReference type="EMBL" id="MFC7188971.1"/>
    </source>
</evidence>
<sequence length="315" mass="34971">MLKQVMFLDCLTRTDGGDGIRLHERRSLDSVLDIQFNKLYRQSLPAQLEAYLSIPFSDIESHLPEWKMTTHVSSSPENIETIPFLVNDLAVIRTPCCERVQPQAVQADAITEFVRAGAMTRSTTAHTSLDREYIQPEESDSLEQVWVGEETPLGASKATTTAFRNRLQRSPTDGNITITVICNEPEMADERDAIDAVYGSRDELPFDVRTHEGLTTDELASVLMKPADFLHYIGHIDPEGFRCPDGLFDMRTLDMVGVDAFFLNACQSYEQGMALIDNGAIGGIVTLGNVINTGAVTIGRTMARLLNRGFPSVRQ</sequence>
<proteinExistence type="predicted"/>
<organism evidence="1 2">
    <name type="scientific">Halocatena marina</name>
    <dbReference type="NCBI Taxonomy" id="2934937"/>
    <lineage>
        <taxon>Archaea</taxon>
        <taxon>Methanobacteriati</taxon>
        <taxon>Methanobacteriota</taxon>
        <taxon>Stenosarchaea group</taxon>
        <taxon>Halobacteria</taxon>
        <taxon>Halobacteriales</taxon>
        <taxon>Natronomonadaceae</taxon>
        <taxon>Halocatena</taxon>
    </lineage>
</organism>
<evidence type="ECO:0000313" key="2">
    <source>
        <dbReference type="Proteomes" id="UP001596417"/>
    </source>
</evidence>
<comment type="caution">
    <text evidence="1">The sequence shown here is derived from an EMBL/GenBank/DDBJ whole genome shotgun (WGS) entry which is preliminary data.</text>
</comment>
<name>A0ABD5YP42_9EURY</name>
<gene>
    <name evidence="1" type="ORF">ACFQL7_03325</name>
</gene>